<keyword evidence="4" id="KW-0249">Electron transport</keyword>
<organism evidence="8 9">
    <name type="scientific">Eggerthella guodeyinii</name>
    <dbReference type="NCBI Taxonomy" id="2690837"/>
    <lineage>
        <taxon>Bacteria</taxon>
        <taxon>Bacillati</taxon>
        <taxon>Actinomycetota</taxon>
        <taxon>Coriobacteriia</taxon>
        <taxon>Eggerthellales</taxon>
        <taxon>Eggerthellaceae</taxon>
        <taxon>Eggerthella</taxon>
    </lineage>
</organism>
<proteinExistence type="predicted"/>
<evidence type="ECO:0000256" key="2">
    <source>
        <dbReference type="ARBA" id="ARBA00022485"/>
    </source>
</evidence>
<dbReference type="Pfam" id="PF12838">
    <property type="entry name" value="Fer4_7"/>
    <property type="match status" value="2"/>
</dbReference>
<evidence type="ECO:0000256" key="6">
    <source>
        <dbReference type="ARBA" id="ARBA00023014"/>
    </source>
</evidence>
<dbReference type="PANTHER" id="PTHR42859:SF10">
    <property type="entry name" value="DIMETHYLSULFOXIDE REDUCTASE CHAIN B"/>
    <property type="match status" value="1"/>
</dbReference>
<dbReference type="Proteomes" id="UP000478463">
    <property type="component" value="Chromosome"/>
</dbReference>
<keyword evidence="2" id="KW-0004">4Fe-4S</keyword>
<evidence type="ECO:0000256" key="1">
    <source>
        <dbReference type="ARBA" id="ARBA00022448"/>
    </source>
</evidence>
<dbReference type="AlphaFoldDB" id="A0A6L7ITE0"/>
<name>A0A6L7ITE0_9ACTN</name>
<dbReference type="InterPro" id="IPR050294">
    <property type="entry name" value="RnfB_subfamily"/>
</dbReference>
<dbReference type="PROSITE" id="PS00198">
    <property type="entry name" value="4FE4S_FER_1"/>
    <property type="match status" value="1"/>
</dbReference>
<dbReference type="GO" id="GO:0046872">
    <property type="term" value="F:metal ion binding"/>
    <property type="evidence" value="ECO:0007669"/>
    <property type="project" value="UniProtKB-KW"/>
</dbReference>
<dbReference type="RefSeq" id="WP_160942345.1">
    <property type="nucleotide sequence ID" value="NZ_CP063310.1"/>
</dbReference>
<dbReference type="KEGG" id="egd:GS424_009930"/>
<accession>A0A6L7ITE0</accession>
<evidence type="ECO:0000313" key="9">
    <source>
        <dbReference type="Proteomes" id="UP000478463"/>
    </source>
</evidence>
<feature type="domain" description="4Fe-4S ferredoxin-type" evidence="7">
    <location>
        <begin position="113"/>
        <end position="149"/>
    </location>
</feature>
<dbReference type="SUPFAM" id="SSF54862">
    <property type="entry name" value="4Fe-4S ferredoxins"/>
    <property type="match status" value="1"/>
</dbReference>
<gene>
    <name evidence="8" type="ORF">GS424_009930</name>
</gene>
<evidence type="ECO:0000256" key="3">
    <source>
        <dbReference type="ARBA" id="ARBA00022723"/>
    </source>
</evidence>
<dbReference type="GO" id="GO:0051539">
    <property type="term" value="F:4 iron, 4 sulfur cluster binding"/>
    <property type="evidence" value="ECO:0007669"/>
    <property type="project" value="UniProtKB-KW"/>
</dbReference>
<feature type="domain" description="4Fe-4S ferredoxin-type" evidence="7">
    <location>
        <begin position="36"/>
        <end position="66"/>
    </location>
</feature>
<keyword evidence="3" id="KW-0479">Metal-binding</keyword>
<dbReference type="InterPro" id="IPR017900">
    <property type="entry name" value="4Fe4S_Fe_S_CS"/>
</dbReference>
<evidence type="ECO:0000256" key="5">
    <source>
        <dbReference type="ARBA" id="ARBA00023004"/>
    </source>
</evidence>
<feature type="domain" description="4Fe-4S ferredoxin-type" evidence="7">
    <location>
        <begin position="160"/>
        <end position="189"/>
    </location>
</feature>
<dbReference type="EMBL" id="CP063310">
    <property type="protein sequence ID" value="QOS66875.1"/>
    <property type="molecule type" value="Genomic_DNA"/>
</dbReference>
<keyword evidence="1" id="KW-0813">Transport</keyword>
<evidence type="ECO:0000313" key="8">
    <source>
        <dbReference type="EMBL" id="QOS66875.1"/>
    </source>
</evidence>
<sequence>MKVSSVIAGASAALVAFQAVFYATRGEADLLRPPGAHGEKDFVARCIKCGKCVEACPYLALKPARDSAGAAVGTPMIDARAQACRLCEDFPCVEACPTGALRDVEARSDVKMGVAVIDEDLCIAFQGMRCEVCYRTCPLIDEAIVIDYRLREGDAIHSVFAPVIDEDKCVGCGLCVERCVVSEPRVAIRIASDQERARDIAAPEQA</sequence>
<keyword evidence="6" id="KW-0411">Iron-sulfur</keyword>
<dbReference type="Gene3D" id="3.30.70.20">
    <property type="match status" value="2"/>
</dbReference>
<dbReference type="PROSITE" id="PS51379">
    <property type="entry name" value="4FE4S_FER_2"/>
    <property type="match status" value="4"/>
</dbReference>
<evidence type="ECO:0000256" key="4">
    <source>
        <dbReference type="ARBA" id="ARBA00022982"/>
    </source>
</evidence>
<reference evidence="8 9" key="1">
    <citation type="submission" date="2020-10" db="EMBL/GenBank/DDBJ databases">
        <title>Eggerthella sp. nov., isolated from human feces.</title>
        <authorList>
            <person name="Yajun G."/>
        </authorList>
    </citation>
    <scope>NUCLEOTIDE SEQUENCE [LARGE SCALE GENOMIC DNA]</scope>
    <source>
        <strain evidence="8 9">HF-1101</strain>
    </source>
</reference>
<dbReference type="PANTHER" id="PTHR42859">
    <property type="entry name" value="OXIDOREDUCTASE"/>
    <property type="match status" value="1"/>
</dbReference>
<protein>
    <submittedName>
        <fullName evidence="8">4Fe-4S binding protein</fullName>
    </submittedName>
</protein>
<dbReference type="CDD" id="cd16373">
    <property type="entry name" value="DMSOR_beta_like"/>
    <property type="match status" value="1"/>
</dbReference>
<keyword evidence="5" id="KW-0408">Iron</keyword>
<dbReference type="InterPro" id="IPR017896">
    <property type="entry name" value="4Fe4S_Fe-S-bd"/>
</dbReference>
<feature type="domain" description="4Fe-4S ferredoxin-type" evidence="7">
    <location>
        <begin position="73"/>
        <end position="107"/>
    </location>
</feature>
<evidence type="ECO:0000259" key="7">
    <source>
        <dbReference type="PROSITE" id="PS51379"/>
    </source>
</evidence>